<proteinExistence type="predicted"/>
<dbReference type="SMART" id="SM00409">
    <property type="entry name" value="IG"/>
    <property type="match status" value="3"/>
</dbReference>
<dbReference type="Proteomes" id="UP000198337">
    <property type="component" value="Unassembled WGS sequence"/>
</dbReference>
<protein>
    <submittedName>
        <fullName evidence="2">F5/8 type C domain-containing protein</fullName>
    </submittedName>
</protein>
<dbReference type="RefSeq" id="WP_179213238.1">
    <property type="nucleotide sequence ID" value="NZ_FZNV01000019.1"/>
</dbReference>
<evidence type="ECO:0000313" key="2">
    <source>
        <dbReference type="EMBL" id="SNR82749.1"/>
    </source>
</evidence>
<dbReference type="Gene3D" id="2.60.120.260">
    <property type="entry name" value="Galactose-binding domain-like"/>
    <property type="match status" value="1"/>
</dbReference>
<feature type="domain" description="F5/8 type C" evidence="1">
    <location>
        <begin position="314"/>
        <end position="463"/>
    </location>
</feature>
<evidence type="ECO:0000259" key="1">
    <source>
        <dbReference type="PROSITE" id="PS50022"/>
    </source>
</evidence>
<dbReference type="InterPro" id="IPR003599">
    <property type="entry name" value="Ig_sub"/>
</dbReference>
<dbReference type="SUPFAM" id="SSF49785">
    <property type="entry name" value="Galactose-binding domain-like"/>
    <property type="match status" value="1"/>
</dbReference>
<organism evidence="2 3">
    <name type="scientific">Maribacter sedimenticola</name>
    <dbReference type="NCBI Taxonomy" id="228956"/>
    <lineage>
        <taxon>Bacteria</taxon>
        <taxon>Pseudomonadati</taxon>
        <taxon>Bacteroidota</taxon>
        <taxon>Flavobacteriia</taxon>
        <taxon>Flavobacteriales</taxon>
        <taxon>Flavobacteriaceae</taxon>
        <taxon>Maribacter</taxon>
    </lineage>
</organism>
<comment type="caution">
    <text evidence="2">The sequence shown here is derived from an EMBL/GenBank/DDBJ whole genome shotgun (WGS) entry which is preliminary data.</text>
</comment>
<dbReference type="Pfam" id="PF00754">
    <property type="entry name" value="F5_F8_type_C"/>
    <property type="match status" value="1"/>
</dbReference>
<sequence>PSDGLVAKSDEGQYVFTTASGCATVLNLNVSGSCDPGDAPVSAEWKIGAEPYQNGPQGQDVSITADEGQTVRLSLLPNLIPNTNTNLRFSLTSPNGSKFENILGDYLIQSISPTQQGTYLLESSQGCSVIIDITVNTFDCSTVETEYRINGTGQYFTGESAVTIEQGNNLLLSIIPNGIAYSISGPNGNDKAMNTNDLTLSSLSSADSGTYIFTTEDDCTRTISLSVTGDTPTQLECDDVEVRYSLDGGAVMVGDSVTMDEGGDILIMAGPSGVGYSVLSPEGATLAGNSEDGYSIDGITKSQEGLYTIVTELAGPPGSGVQEATLEYVDSEEVSGEDGRALNALDGNPSTIWHTKWSGGNDPQPHEIRLDLGTSSIVDGLSYLPRQDGGINGTIGRYEIYVSGNTSDWGDAVSSGTWANNTNLKTVGFTGKQGRYVRLVSFSDVNGNAWTSAAEISVNTAAIICNKSIEINLNQVDDGLLKINGIGLEVTSYDPSTQDSGLHEVEDGG</sequence>
<feature type="non-terminal residue" evidence="2">
    <location>
        <position position="509"/>
    </location>
</feature>
<gene>
    <name evidence="2" type="ORF">SAMN04488009_0262</name>
</gene>
<dbReference type="EMBL" id="FZNV01000019">
    <property type="protein sequence ID" value="SNR82749.1"/>
    <property type="molecule type" value="Genomic_DNA"/>
</dbReference>
<name>A0ABY1SMH6_9FLAO</name>
<accession>A0ABY1SMH6</accession>
<dbReference type="InterPro" id="IPR000421">
    <property type="entry name" value="FA58C"/>
</dbReference>
<dbReference type="InterPro" id="IPR008979">
    <property type="entry name" value="Galactose-bd-like_sf"/>
</dbReference>
<reference evidence="2 3" key="1">
    <citation type="submission" date="2017-06" db="EMBL/GenBank/DDBJ databases">
        <authorList>
            <person name="Varghese N."/>
            <person name="Submissions S."/>
        </authorList>
    </citation>
    <scope>NUCLEOTIDE SEQUENCE [LARGE SCALE GENOMIC DNA]</scope>
    <source>
        <strain evidence="2 3">DSM 19840</strain>
    </source>
</reference>
<dbReference type="PROSITE" id="PS50022">
    <property type="entry name" value="FA58C_3"/>
    <property type="match status" value="1"/>
</dbReference>
<evidence type="ECO:0000313" key="3">
    <source>
        <dbReference type="Proteomes" id="UP000198337"/>
    </source>
</evidence>
<feature type="non-terminal residue" evidence="2">
    <location>
        <position position="1"/>
    </location>
</feature>
<keyword evidence="3" id="KW-1185">Reference proteome</keyword>